<evidence type="ECO:0000256" key="2">
    <source>
        <dbReference type="ARBA" id="ARBA00022475"/>
    </source>
</evidence>
<keyword evidence="4 6" id="KW-1133">Transmembrane helix</keyword>
<evidence type="ECO:0000313" key="8">
    <source>
        <dbReference type="EMBL" id="TKK86320.1"/>
    </source>
</evidence>
<evidence type="ECO:0000256" key="4">
    <source>
        <dbReference type="ARBA" id="ARBA00022989"/>
    </source>
</evidence>
<feature type="transmembrane region" description="Helical" evidence="6">
    <location>
        <begin position="9"/>
        <end position="27"/>
    </location>
</feature>
<evidence type="ECO:0000256" key="5">
    <source>
        <dbReference type="ARBA" id="ARBA00023136"/>
    </source>
</evidence>
<dbReference type="PANTHER" id="PTHR36115:SF4">
    <property type="entry name" value="MEMBRANE PROTEIN"/>
    <property type="match status" value="1"/>
</dbReference>
<dbReference type="GO" id="GO:0005886">
    <property type="term" value="C:plasma membrane"/>
    <property type="evidence" value="ECO:0007669"/>
    <property type="project" value="UniProtKB-SubCell"/>
</dbReference>
<comment type="subcellular location">
    <subcellularLocation>
        <location evidence="1">Cell membrane</location>
        <topology evidence="1">Multi-pass membrane protein</topology>
    </subcellularLocation>
</comment>
<sequence length="158" mass="16946">MVARLIDGVILGVVVYLLIGNLISGAFTTTTSTDLGGGITLDLPTVSFAGLLIQAVVTFLLYGAYEFFQISRDGQTIGKKVMKIRIVKLGHPAQGGVDAESAIKRIGVLWGPQLLSFNLILNFIGGVFSLLNVLWPLWDKPLQQAIHDKVAGTVVVKL</sequence>
<evidence type="ECO:0000313" key="9">
    <source>
        <dbReference type="Proteomes" id="UP000308705"/>
    </source>
</evidence>
<dbReference type="PANTHER" id="PTHR36115">
    <property type="entry name" value="PROLINE-RICH ANTIGEN HOMOLOG-RELATED"/>
    <property type="match status" value="1"/>
</dbReference>
<evidence type="ECO:0000256" key="1">
    <source>
        <dbReference type="ARBA" id="ARBA00004651"/>
    </source>
</evidence>
<accession>A0A4U3MCD3</accession>
<reference evidence="8 9" key="1">
    <citation type="submission" date="2019-04" db="EMBL/GenBank/DDBJ databases">
        <title>Herbidospora sp. NEAU-GS14.nov., a novel actinomycete isolated from soil.</title>
        <authorList>
            <person name="Han L."/>
        </authorList>
    </citation>
    <scope>NUCLEOTIDE SEQUENCE [LARGE SCALE GENOMIC DNA]</scope>
    <source>
        <strain evidence="8 9">NEAU-GS14</strain>
    </source>
</reference>
<dbReference type="AlphaFoldDB" id="A0A4U3MCD3"/>
<keyword evidence="9" id="KW-1185">Reference proteome</keyword>
<evidence type="ECO:0000259" key="7">
    <source>
        <dbReference type="Pfam" id="PF06271"/>
    </source>
</evidence>
<dbReference type="Pfam" id="PF06271">
    <property type="entry name" value="RDD"/>
    <property type="match status" value="1"/>
</dbReference>
<feature type="domain" description="RDD" evidence="7">
    <location>
        <begin position="2"/>
        <end position="152"/>
    </location>
</feature>
<dbReference type="InterPro" id="IPR051791">
    <property type="entry name" value="Pra-immunoreactive"/>
</dbReference>
<feature type="transmembrane region" description="Helical" evidence="6">
    <location>
        <begin position="114"/>
        <end position="135"/>
    </location>
</feature>
<proteinExistence type="predicted"/>
<organism evidence="8 9">
    <name type="scientific">Herbidospora galbida</name>
    <dbReference type="NCBI Taxonomy" id="2575442"/>
    <lineage>
        <taxon>Bacteria</taxon>
        <taxon>Bacillati</taxon>
        <taxon>Actinomycetota</taxon>
        <taxon>Actinomycetes</taxon>
        <taxon>Streptosporangiales</taxon>
        <taxon>Streptosporangiaceae</taxon>
        <taxon>Herbidospora</taxon>
    </lineage>
</organism>
<comment type="caution">
    <text evidence="8">The sequence shown here is derived from an EMBL/GenBank/DDBJ whole genome shotgun (WGS) entry which is preliminary data.</text>
</comment>
<dbReference type="InterPro" id="IPR010432">
    <property type="entry name" value="RDD"/>
</dbReference>
<keyword evidence="3 6" id="KW-0812">Transmembrane</keyword>
<dbReference type="EMBL" id="SZQA01000022">
    <property type="protein sequence ID" value="TKK86320.1"/>
    <property type="molecule type" value="Genomic_DNA"/>
</dbReference>
<keyword evidence="2" id="KW-1003">Cell membrane</keyword>
<name>A0A4U3MCD3_9ACTN</name>
<evidence type="ECO:0000256" key="3">
    <source>
        <dbReference type="ARBA" id="ARBA00022692"/>
    </source>
</evidence>
<protein>
    <submittedName>
        <fullName evidence="8">RDD family protein</fullName>
    </submittedName>
</protein>
<keyword evidence="5 6" id="KW-0472">Membrane</keyword>
<feature type="transmembrane region" description="Helical" evidence="6">
    <location>
        <begin position="47"/>
        <end position="65"/>
    </location>
</feature>
<evidence type="ECO:0000256" key="6">
    <source>
        <dbReference type="SAM" id="Phobius"/>
    </source>
</evidence>
<gene>
    <name evidence="8" type="ORF">FDA94_22675</name>
</gene>
<dbReference type="OrthoDB" id="9774993at2"/>
<dbReference type="Proteomes" id="UP000308705">
    <property type="component" value="Unassembled WGS sequence"/>
</dbReference>